<dbReference type="Proteomes" id="UP000016569">
    <property type="component" value="Unassembled WGS sequence"/>
</dbReference>
<evidence type="ECO:0008006" key="4">
    <source>
        <dbReference type="Google" id="ProtNLM"/>
    </source>
</evidence>
<keyword evidence="1" id="KW-1133">Transmembrane helix</keyword>
<proteinExistence type="predicted"/>
<keyword evidence="1" id="KW-0472">Membrane</keyword>
<reference evidence="3" key="1">
    <citation type="journal article" date="2013" name="Genome Announc.">
        <title>Draft Genome Sequence of the Dimorphic Prosthecate Bacterium Brevundimonas abyssalis TAR-001T.</title>
        <authorList>
            <person name="Tsubouchi T."/>
            <person name="Nishi S."/>
            <person name="Usui K."/>
            <person name="Shimane Y."/>
            <person name="Takaki Y."/>
            <person name="Maruyama T."/>
            <person name="Hatada Y."/>
        </authorList>
    </citation>
    <scope>NUCLEOTIDE SEQUENCE [LARGE SCALE GENOMIC DNA]</scope>
    <source>
        <strain evidence="3">TAR-001</strain>
    </source>
</reference>
<comment type="caution">
    <text evidence="2">The sequence shown here is derived from an EMBL/GenBank/DDBJ whole genome shotgun (WGS) entry which is preliminary data.</text>
</comment>
<evidence type="ECO:0000313" key="3">
    <source>
        <dbReference type="Proteomes" id="UP000016569"/>
    </source>
</evidence>
<accession>A0A8E0NDD2</accession>
<evidence type="ECO:0000256" key="1">
    <source>
        <dbReference type="SAM" id="Phobius"/>
    </source>
</evidence>
<dbReference type="AlphaFoldDB" id="A0A8E0NDD2"/>
<feature type="transmembrane region" description="Helical" evidence="1">
    <location>
        <begin position="535"/>
        <end position="551"/>
    </location>
</feature>
<evidence type="ECO:0000313" key="2">
    <source>
        <dbReference type="EMBL" id="GAD60298.1"/>
    </source>
</evidence>
<sequence length="559" mass="58778">MIAAAVLAGAVRLLLWRRASRAEAPVWRLAALLGLQLTAAVLLYLTLNPPPTAVGAAALRIVTSGQVAGTNPGEIPVALPESDAPAVVRVPDLATALRRFPEARSVRVSGDGLPPRDQGALPVPLEYEPGPAPVGLVEFSPPSPAAPGAGFEVGGRVGALAAGVVELVDPADQIVDRASVEAGDRFQLAAYTRAAGLTLFHLRLRNAEGALVEEIAVPVETRDAAAVRMMVLAGAPNPEVRQIRRWAESAELDVSLQVDLGAGLRLGDAAPLTAAGLSEVDLLVIDDRRWETLPSPSRGAVAAAVRDGMGLLLRPTGPIGGETRRQWASLGVSLSGTGDAVAPPDDSGGLTRLDLIHGGQAAVPILLDDQEAVTAGWSSLGLGRVGVVTLVDTYTLALTGRPEQHSRIWGAVVSALARPDDQARPEVESLAWSGRRMAVCGLQDEGRVIDPSGTARGLIIDPKAGGRRCAAWWPDTAGWHVAVDDRDQQTPFYVHPADAASSLLRAADRQATLDMASATPDADARARRHVAGSPWPWFTGLLALLALLWWLERRRPRQD</sequence>
<organism evidence="2 3">
    <name type="scientific">Brevundimonas abyssalis TAR-001</name>
    <dbReference type="NCBI Taxonomy" id="1391729"/>
    <lineage>
        <taxon>Bacteria</taxon>
        <taxon>Pseudomonadati</taxon>
        <taxon>Pseudomonadota</taxon>
        <taxon>Alphaproteobacteria</taxon>
        <taxon>Caulobacterales</taxon>
        <taxon>Caulobacteraceae</taxon>
        <taxon>Brevundimonas</taxon>
    </lineage>
</organism>
<keyword evidence="3" id="KW-1185">Reference proteome</keyword>
<gene>
    <name evidence="2" type="ORF">MBEBAB_2548</name>
</gene>
<name>A0A8E0NDD2_9CAUL</name>
<protein>
    <recommendedName>
        <fullName evidence="4">Carboxypeptidase regulatory-like domain-containing protein</fullName>
    </recommendedName>
</protein>
<dbReference type="EMBL" id="BATC01000064">
    <property type="protein sequence ID" value="GAD60298.1"/>
    <property type="molecule type" value="Genomic_DNA"/>
</dbReference>
<keyword evidence="1" id="KW-0812">Transmembrane</keyword>